<evidence type="ECO:0000313" key="2">
    <source>
        <dbReference type="EMBL" id="CAL1134101.1"/>
    </source>
</evidence>
<gene>
    <name evidence="1" type="ORF">C1SCF055_LOCUS8585</name>
</gene>
<dbReference type="EMBL" id="CAMXCT010000580">
    <property type="protein sequence ID" value="CAI3980726.1"/>
    <property type="molecule type" value="Genomic_DNA"/>
</dbReference>
<dbReference type="OrthoDB" id="414765at2759"/>
<dbReference type="EMBL" id="CAMXCT020000580">
    <property type="protein sequence ID" value="CAL1134101.1"/>
    <property type="molecule type" value="Genomic_DNA"/>
</dbReference>
<protein>
    <submittedName>
        <fullName evidence="1">Uncharacterized protein</fullName>
    </submittedName>
</protein>
<accession>A0A9P1BYQ6</accession>
<dbReference type="Proteomes" id="UP001152797">
    <property type="component" value="Unassembled WGS sequence"/>
</dbReference>
<reference evidence="1" key="1">
    <citation type="submission" date="2022-10" db="EMBL/GenBank/DDBJ databases">
        <authorList>
            <person name="Chen Y."/>
            <person name="Dougan E. K."/>
            <person name="Chan C."/>
            <person name="Rhodes N."/>
            <person name="Thang M."/>
        </authorList>
    </citation>
    <scope>NUCLEOTIDE SEQUENCE</scope>
</reference>
<sequence>MSYASLRLNKGSCRVPDRSWRTLAWLARLQGYDWQNWFNGSFPTDLVGWETWDHPTRTKPQLLGPSNFSLYSHGVNNAVALKWAAAWSHVYGPPELAEASLFAWQRLSQHHGLPSGSFGADEHLAGSDAFRGTELCVVVESMRSLEESYAALPDRPELIDALERLAFNALPAAVSEDHWTHQYLTQSNAIYTGIESVNADDTQPIMSEVFGNVGLDATVYGLSPNFPCCTVNFGQGWGKFVALGLWLFDGGGEMEMPLLLSAAFAPSMVRLPWPLEGEVELDTVYPFNPEAPLRYIVRKAKVPFQLLVRVPQWADLQRSQVHGSHGPLPIPSGERPSVFVLPVHGDTVWEVRFAAEWKLVERHGSGYFSFGPLTFVKRLQHRSIKLPPDDGPYGPGAHPPAAVRDEMLLPTEDWAFGFLLNHTWQRGITESTKFLPGEVVSFEACPIRTSVPGASLSQSHMSLAPRPKDLNITGTLELSISVSVGQEYPNLWWDPKKYLAMDAAPTMAYWFVAGKKFVGLRT</sequence>
<dbReference type="AlphaFoldDB" id="A0A9P1BYQ6"/>
<comment type="caution">
    <text evidence="1">The sequence shown here is derived from an EMBL/GenBank/DDBJ whole genome shotgun (WGS) entry which is preliminary data.</text>
</comment>
<dbReference type="EMBL" id="CAMXCT030000580">
    <property type="protein sequence ID" value="CAL4768038.1"/>
    <property type="molecule type" value="Genomic_DNA"/>
</dbReference>
<organism evidence="1">
    <name type="scientific">Cladocopium goreaui</name>
    <dbReference type="NCBI Taxonomy" id="2562237"/>
    <lineage>
        <taxon>Eukaryota</taxon>
        <taxon>Sar</taxon>
        <taxon>Alveolata</taxon>
        <taxon>Dinophyceae</taxon>
        <taxon>Suessiales</taxon>
        <taxon>Symbiodiniaceae</taxon>
        <taxon>Cladocopium</taxon>
    </lineage>
</organism>
<proteinExistence type="predicted"/>
<reference evidence="2" key="2">
    <citation type="submission" date="2024-04" db="EMBL/GenBank/DDBJ databases">
        <authorList>
            <person name="Chen Y."/>
            <person name="Shah S."/>
            <person name="Dougan E. K."/>
            <person name="Thang M."/>
            <person name="Chan C."/>
        </authorList>
    </citation>
    <scope>NUCLEOTIDE SEQUENCE [LARGE SCALE GENOMIC DNA]</scope>
</reference>
<evidence type="ECO:0000313" key="1">
    <source>
        <dbReference type="EMBL" id="CAI3980726.1"/>
    </source>
</evidence>
<keyword evidence="3" id="KW-1185">Reference proteome</keyword>
<evidence type="ECO:0000313" key="3">
    <source>
        <dbReference type="Proteomes" id="UP001152797"/>
    </source>
</evidence>
<name>A0A9P1BYQ6_9DINO</name>